<comment type="caution">
    <text evidence="3">The sequence shown here is derived from an EMBL/GenBank/DDBJ whole genome shotgun (WGS) entry which is preliminary data.</text>
</comment>
<dbReference type="Gene3D" id="2.160.20.10">
    <property type="entry name" value="Single-stranded right-handed beta-helix, Pectin lyase-like"/>
    <property type="match status" value="1"/>
</dbReference>
<dbReference type="InterPro" id="IPR006626">
    <property type="entry name" value="PbH1"/>
</dbReference>
<evidence type="ECO:0000259" key="2">
    <source>
        <dbReference type="Pfam" id="PF13229"/>
    </source>
</evidence>
<feature type="chain" id="PRO_5040739540" description="Right handed beta helix domain-containing protein" evidence="1">
    <location>
        <begin position="27"/>
        <end position="397"/>
    </location>
</feature>
<protein>
    <recommendedName>
        <fullName evidence="2">Right handed beta helix domain-containing protein</fullName>
    </recommendedName>
</protein>
<evidence type="ECO:0000313" key="3">
    <source>
        <dbReference type="EMBL" id="GLI92088.1"/>
    </source>
</evidence>
<feature type="signal peptide" evidence="1">
    <location>
        <begin position="1"/>
        <end position="26"/>
    </location>
</feature>
<dbReference type="Proteomes" id="UP001144323">
    <property type="component" value="Unassembled WGS sequence"/>
</dbReference>
<feature type="domain" description="Right handed beta helix" evidence="2">
    <location>
        <begin position="210"/>
        <end position="320"/>
    </location>
</feature>
<sequence>MRFSSSVALVCALVGLAPGAVGTASAQTTTTPTFVMNSVVATYRAAGNGATDDTAAFNRCLDPAVNTTRVCWVESGKTYLVGNVVMKSGMRLQGMGMVDYPDRTAQPLVPSGTETTVRPILKLKAGGTYILDVRTLRGAGAVHGVFLDCANTANTSGISGGSYQLTVDSVTIVRCDTGLGSNANLTGEVHIRNSSFGYNNVGVQWIVDSFISDSDFANNLGSGVYLGGGGNANLITNTRFEWNNGFGVDSFGNSTLNAISNCFFDRNKQAGIRVYGGIGWTISNSTFHGNAGGAPDWENAQIVINESKNISITGGVSIAYASMTGSGVVGPKAVVAFSDYAGPSSNVTISGIMTSGQYSAANISGGYTSASPLRLGKAPVKLIVRGVIGTADIGTTP</sequence>
<dbReference type="AlphaFoldDB" id="A0A9W6GSG8"/>
<dbReference type="InterPro" id="IPR039448">
    <property type="entry name" value="Beta_helix"/>
</dbReference>
<evidence type="ECO:0000313" key="4">
    <source>
        <dbReference type="Proteomes" id="UP001144323"/>
    </source>
</evidence>
<dbReference type="InterPro" id="IPR011050">
    <property type="entry name" value="Pectin_lyase_fold/virulence"/>
</dbReference>
<dbReference type="SUPFAM" id="SSF51126">
    <property type="entry name" value="Pectin lyase-like"/>
    <property type="match status" value="1"/>
</dbReference>
<dbReference type="Pfam" id="PF13229">
    <property type="entry name" value="Beta_helix"/>
    <property type="match status" value="1"/>
</dbReference>
<name>A0A9W6GSG8_9HYPH</name>
<dbReference type="EMBL" id="BSEC01000001">
    <property type="protein sequence ID" value="GLI92088.1"/>
    <property type="molecule type" value="Genomic_DNA"/>
</dbReference>
<gene>
    <name evidence="3" type="ORF">LMG27198_10800</name>
</gene>
<accession>A0A9W6GSG8</accession>
<dbReference type="InterPro" id="IPR012334">
    <property type="entry name" value="Pectin_lyas_fold"/>
</dbReference>
<reference evidence="3" key="1">
    <citation type="journal article" date="2023" name="Int. J. Syst. Evol. Microbiol.">
        <title>Methylocystis iwaonis sp. nov., a type II methane-oxidizing bacterium from surface soil of a rice paddy field in Japan, and emended description of the genus Methylocystis (ex Whittenbury et al. 1970) Bowman et al. 1993.</title>
        <authorList>
            <person name="Kaise H."/>
            <person name="Sawadogo J.B."/>
            <person name="Alam M.S."/>
            <person name="Ueno C."/>
            <person name="Dianou D."/>
            <person name="Shinjo R."/>
            <person name="Asakawa S."/>
        </authorList>
    </citation>
    <scope>NUCLEOTIDE SEQUENCE</scope>
    <source>
        <strain evidence="3">LMG27198</strain>
    </source>
</reference>
<keyword evidence="1" id="KW-0732">Signal</keyword>
<dbReference type="SMART" id="SM00710">
    <property type="entry name" value="PbH1"/>
    <property type="match status" value="6"/>
</dbReference>
<keyword evidence="4" id="KW-1185">Reference proteome</keyword>
<organism evidence="3 4">
    <name type="scientific">Methylocystis echinoides</name>
    <dbReference type="NCBI Taxonomy" id="29468"/>
    <lineage>
        <taxon>Bacteria</taxon>
        <taxon>Pseudomonadati</taxon>
        <taxon>Pseudomonadota</taxon>
        <taxon>Alphaproteobacteria</taxon>
        <taxon>Hyphomicrobiales</taxon>
        <taxon>Methylocystaceae</taxon>
        <taxon>Methylocystis</taxon>
    </lineage>
</organism>
<evidence type="ECO:0000256" key="1">
    <source>
        <dbReference type="SAM" id="SignalP"/>
    </source>
</evidence>
<proteinExistence type="predicted"/>